<accession>A0ABY7BYM2</accession>
<keyword evidence="1" id="KW-1133">Transmembrane helix</keyword>
<dbReference type="Pfam" id="PF10067">
    <property type="entry name" value="DUF2306"/>
    <property type="match status" value="1"/>
</dbReference>
<evidence type="ECO:0000313" key="2">
    <source>
        <dbReference type="EMBL" id="WAP67879.1"/>
    </source>
</evidence>
<dbReference type="EMBL" id="CP114029">
    <property type="protein sequence ID" value="WAP67879.1"/>
    <property type="molecule type" value="Genomic_DNA"/>
</dbReference>
<protein>
    <submittedName>
        <fullName evidence="2">DUF2306 domain-containing protein</fullName>
    </submittedName>
</protein>
<evidence type="ECO:0000313" key="3">
    <source>
        <dbReference type="Proteomes" id="UP001164020"/>
    </source>
</evidence>
<keyword evidence="3" id="KW-1185">Reference proteome</keyword>
<proteinExistence type="predicted"/>
<name>A0ABY7BYM2_9HYPH</name>
<feature type="transmembrane region" description="Helical" evidence="1">
    <location>
        <begin position="12"/>
        <end position="32"/>
    </location>
</feature>
<feature type="transmembrane region" description="Helical" evidence="1">
    <location>
        <begin position="140"/>
        <end position="157"/>
    </location>
</feature>
<evidence type="ECO:0000256" key="1">
    <source>
        <dbReference type="SAM" id="Phobius"/>
    </source>
</evidence>
<dbReference type="InterPro" id="IPR018750">
    <property type="entry name" value="DUF2306_membrane"/>
</dbReference>
<sequence length="181" mass="19264">MQFSLLFGLPPVVQAHLTFALTSLVLGAVMLLRPKGDVRHKVIGRLWVALMAATALTSFFIHSMPMVGPFGPIHILSVIVLSGLVSAVRAVRRGDVAVHRKIMVRLYVVGLIIPGLFTLVPGRDLGEIVFGPLDARAQTILWLMIGLAASIVAVLYLRSAAKLTAIPLQGGRADAVPGPHG</sequence>
<keyword evidence="1" id="KW-0472">Membrane</keyword>
<feature type="transmembrane region" description="Helical" evidence="1">
    <location>
        <begin position="44"/>
        <end position="64"/>
    </location>
</feature>
<organism evidence="2 3">
    <name type="scientific">Jiella pelagia</name>
    <dbReference type="NCBI Taxonomy" id="2986949"/>
    <lineage>
        <taxon>Bacteria</taxon>
        <taxon>Pseudomonadati</taxon>
        <taxon>Pseudomonadota</taxon>
        <taxon>Alphaproteobacteria</taxon>
        <taxon>Hyphomicrobiales</taxon>
        <taxon>Aurantimonadaceae</taxon>
        <taxon>Jiella</taxon>
    </lineage>
</organism>
<feature type="transmembrane region" description="Helical" evidence="1">
    <location>
        <begin position="70"/>
        <end position="90"/>
    </location>
</feature>
<dbReference type="Proteomes" id="UP001164020">
    <property type="component" value="Chromosome"/>
</dbReference>
<feature type="transmembrane region" description="Helical" evidence="1">
    <location>
        <begin position="102"/>
        <end position="120"/>
    </location>
</feature>
<gene>
    <name evidence="2" type="ORF">OH818_20890</name>
</gene>
<dbReference type="RefSeq" id="WP_268880350.1">
    <property type="nucleotide sequence ID" value="NZ_CP114029.1"/>
</dbReference>
<reference evidence="2" key="1">
    <citation type="submission" date="2022-12" db="EMBL/GenBank/DDBJ databases">
        <title>Jiella pelagia sp. nov., isolated from phosphonate enriched culture of Northwest Pacific surface seawater.</title>
        <authorList>
            <person name="Shin D.Y."/>
            <person name="Hwang C.Y."/>
        </authorList>
    </citation>
    <scope>NUCLEOTIDE SEQUENCE</scope>
    <source>
        <strain evidence="2">HL-NP1</strain>
    </source>
</reference>
<keyword evidence="1" id="KW-0812">Transmembrane</keyword>